<feature type="compositionally biased region" description="Polar residues" evidence="1">
    <location>
        <begin position="1"/>
        <end position="14"/>
    </location>
</feature>
<feature type="compositionally biased region" description="Polar residues" evidence="1">
    <location>
        <begin position="809"/>
        <end position="823"/>
    </location>
</feature>
<dbReference type="PANTHER" id="PTHR47219:SF20">
    <property type="entry name" value="TBC1 DOMAIN FAMILY MEMBER 2B"/>
    <property type="match status" value="1"/>
</dbReference>
<feature type="domain" description="Rab-GAP TBC" evidence="2">
    <location>
        <begin position="967"/>
        <end position="1155"/>
    </location>
</feature>
<sequence length="1231" mass="134959">MTSTPNTPAATSFARNHPLSPDIQSNIGRRGRSRQSTVVGEDVRPSTTYFTLKAQAEQGNTLLNEWSSSKRGRVAGKAEKRDGDGDLRPSKAKLLVSAAHGASAAQESTVQNVNSNGGLSVKETGKFGPVTVSQVLATKWHELSDEQIKDNISRFSSSKPSSEISYQSYHSTMRVISAALEDMSVERDELGKIRVLLEERDKARRNKVEQFINSLPFPEQGVGWRILESFMSEVDETRSIAKRSSFLSLSQSLNEALNDDVGVKLSNVEEDQIVFSSPSGRAVNDIPDSMLQSEISEGSSSPKDNTPSHPDSLVSKSLPSSISSVPFDNAATVTERPMLGKWMGTWWAKDKAKRERPPLPILTPSPKTSEASPEDLRSAAPTFAVDSPAHGRGAAPHPEKSSRRKASKSVFGSLGFSIMNPTLSAATKRTKSVEDQSDSQSQDSENIGSIHSVLASPIHDIPPVTPIPPQLTKSLDNQDADTTSSLTLSSVKDDIPKQGASLQAIVNATRVMTKDPASILADQGHETSELISRLAVQLIANAREKGIVFGEKHRERRQHRADLPGAIGDSTPKGLIDSSLRADAKATLSRALSSQATINKGKQAHSMPFLGGPLFGPFIAEQQRKISNAFGVVQTSAGIVSSNKASSSSQNAGGDLQPSQQNSQKPRSVPLDSIIPDTAKPPTQYLSKRYVSLTSKDFRTAVQISTAASRYSRDHDDSGSEPLTDRYGFIYDISQYDALLLHRAEECRNSAPACLTGVKIADRREEDEWSDDMDSSRNVLEIIRDDCDCEDENDYVLNEGAQSVDKASVRSTPSQASATDSNKSPSLHRRPSNLSSRRRSGTVTGPFAPKSLTSILSVDVDTLNHVCEKRIRGMLHHLTEIHDEQQDMRKKYWDVFLKQRSKTKTKSLSSGLSNAGNVGGAAALLGLDTPVDEEELDHSEGLLGFSGMGHSLGRDERRDLERLIRNGVPLLYRAKIWYECSGALEMMEPGVFTDLLNDQQQDGSVVAEIEKDVGRTMPLNIFFGGDGPGIEKLRRVLIAYSRRNPAVGYCQGMNIVTSTLLLVFGNEEEAFWVLSAIIERLLPSDFFSPSLLVSRACPMVLMDYVRELLPNLHAHLMELEVDLPAICFSWFLSLFTDCLPVETLFRMWDLFFVDGLDVLFRVAFGILKANEAELLSCQSISSVYIALESLPTRMWQADRLLQAEADLRGTLVHSDIVRRRNTHVKVLSEML</sequence>
<protein>
    <recommendedName>
        <fullName evidence="2">Rab-GAP TBC domain-containing protein</fullName>
    </recommendedName>
</protein>
<dbReference type="GO" id="GO:0031267">
    <property type="term" value="F:small GTPase binding"/>
    <property type="evidence" value="ECO:0007669"/>
    <property type="project" value="TreeGrafter"/>
</dbReference>
<feature type="region of interest" description="Disordered" evidence="1">
    <location>
        <begin position="800"/>
        <end position="846"/>
    </location>
</feature>
<dbReference type="GO" id="GO:0005096">
    <property type="term" value="F:GTPase activator activity"/>
    <property type="evidence" value="ECO:0007669"/>
    <property type="project" value="TreeGrafter"/>
</dbReference>
<dbReference type="EMBL" id="SGPK01000046">
    <property type="protein sequence ID" value="THH10048.1"/>
    <property type="molecule type" value="Genomic_DNA"/>
</dbReference>
<feature type="compositionally biased region" description="Polar residues" evidence="1">
    <location>
        <begin position="293"/>
        <end position="309"/>
    </location>
</feature>
<dbReference type="Gene3D" id="1.10.472.80">
    <property type="entry name" value="Ypt/Rab-GAP domain of gyp1p, domain 3"/>
    <property type="match status" value="1"/>
</dbReference>
<dbReference type="PROSITE" id="PS50086">
    <property type="entry name" value="TBC_RABGAP"/>
    <property type="match status" value="1"/>
</dbReference>
<evidence type="ECO:0000313" key="3">
    <source>
        <dbReference type="EMBL" id="THH10048.1"/>
    </source>
</evidence>
<feature type="compositionally biased region" description="Polar residues" evidence="1">
    <location>
        <begin position="657"/>
        <end position="666"/>
    </location>
</feature>
<comment type="caution">
    <text evidence="3">The sequence shown here is derived from an EMBL/GenBank/DDBJ whole genome shotgun (WGS) entry which is preliminary data.</text>
</comment>
<accession>A0A4S4LFT7</accession>
<feature type="compositionally biased region" description="Polar residues" evidence="1">
    <location>
        <begin position="471"/>
        <end position="481"/>
    </location>
</feature>
<evidence type="ECO:0000256" key="1">
    <source>
        <dbReference type="SAM" id="MobiDB-lite"/>
    </source>
</evidence>
<dbReference type="Proteomes" id="UP000308199">
    <property type="component" value="Unassembled WGS sequence"/>
</dbReference>
<dbReference type="Gene3D" id="1.10.8.270">
    <property type="entry name" value="putative rabgap domain of human tbc1 domain family member 14 like domains"/>
    <property type="match status" value="1"/>
</dbReference>
<evidence type="ECO:0000313" key="4">
    <source>
        <dbReference type="Proteomes" id="UP000308199"/>
    </source>
</evidence>
<feature type="region of interest" description="Disordered" evidence="1">
    <location>
        <begin position="427"/>
        <end position="446"/>
    </location>
</feature>
<feature type="region of interest" description="Disordered" evidence="1">
    <location>
        <begin position="293"/>
        <end position="319"/>
    </location>
</feature>
<proteinExistence type="predicted"/>
<feature type="compositionally biased region" description="Basic residues" evidence="1">
    <location>
        <begin position="826"/>
        <end position="840"/>
    </location>
</feature>
<dbReference type="FunFam" id="1.10.8.270:FF:000026">
    <property type="entry name" value="TBC (Tre-2/Bub2/Cdc16) domain family"/>
    <property type="match status" value="1"/>
</dbReference>
<dbReference type="PANTHER" id="PTHR47219">
    <property type="entry name" value="RAB GTPASE-ACTIVATING PROTEIN 1-LIKE"/>
    <property type="match status" value="1"/>
</dbReference>
<dbReference type="InterPro" id="IPR000195">
    <property type="entry name" value="Rab-GAP-TBC_dom"/>
</dbReference>
<dbReference type="AlphaFoldDB" id="A0A4S4LFT7"/>
<dbReference type="InterPro" id="IPR035969">
    <property type="entry name" value="Rab-GAP_TBC_sf"/>
</dbReference>
<feature type="region of interest" description="Disordered" evidence="1">
    <location>
        <begin position="356"/>
        <end position="407"/>
    </location>
</feature>
<feature type="region of interest" description="Disordered" evidence="1">
    <location>
        <begin position="457"/>
        <end position="491"/>
    </location>
</feature>
<feature type="region of interest" description="Disordered" evidence="1">
    <location>
        <begin position="1"/>
        <end position="42"/>
    </location>
</feature>
<dbReference type="InterPro" id="IPR050302">
    <property type="entry name" value="Rab_GAP_TBC_domain"/>
</dbReference>
<dbReference type="SMART" id="SM00164">
    <property type="entry name" value="TBC"/>
    <property type="match status" value="1"/>
</dbReference>
<feature type="region of interest" description="Disordered" evidence="1">
    <location>
        <begin position="643"/>
        <end position="680"/>
    </location>
</feature>
<gene>
    <name evidence="3" type="ORF">EW145_g1603</name>
</gene>
<dbReference type="Pfam" id="PF00566">
    <property type="entry name" value="RabGAP-TBC"/>
    <property type="match status" value="1"/>
</dbReference>
<name>A0A4S4LFT7_9AGAM</name>
<evidence type="ECO:0000259" key="2">
    <source>
        <dbReference type="PROSITE" id="PS50086"/>
    </source>
</evidence>
<dbReference type="SUPFAM" id="SSF47923">
    <property type="entry name" value="Ypt/Rab-GAP domain of gyp1p"/>
    <property type="match status" value="2"/>
</dbReference>
<feature type="compositionally biased region" description="Low complexity" evidence="1">
    <location>
        <begin position="643"/>
        <end position="654"/>
    </location>
</feature>
<keyword evidence="4" id="KW-1185">Reference proteome</keyword>
<organism evidence="3 4">
    <name type="scientific">Phellinidium pouzarii</name>
    <dbReference type="NCBI Taxonomy" id="167371"/>
    <lineage>
        <taxon>Eukaryota</taxon>
        <taxon>Fungi</taxon>
        <taxon>Dikarya</taxon>
        <taxon>Basidiomycota</taxon>
        <taxon>Agaricomycotina</taxon>
        <taxon>Agaricomycetes</taxon>
        <taxon>Hymenochaetales</taxon>
        <taxon>Hymenochaetaceae</taxon>
        <taxon>Phellinidium</taxon>
    </lineage>
</organism>
<reference evidence="3 4" key="1">
    <citation type="submission" date="2019-02" db="EMBL/GenBank/DDBJ databases">
        <title>Genome sequencing of the rare red list fungi Phellinidium pouzarii.</title>
        <authorList>
            <person name="Buettner E."/>
            <person name="Kellner H."/>
        </authorList>
    </citation>
    <scope>NUCLEOTIDE SEQUENCE [LARGE SCALE GENOMIC DNA]</scope>
    <source>
        <strain evidence="3 4">DSM 108285</strain>
    </source>
</reference>
<dbReference type="OrthoDB" id="294251at2759"/>